<dbReference type="EMBL" id="JAMSKV010000002">
    <property type="protein sequence ID" value="MCQ8277564.1"/>
    <property type="molecule type" value="Genomic_DNA"/>
</dbReference>
<dbReference type="Proteomes" id="UP001524587">
    <property type="component" value="Unassembled WGS sequence"/>
</dbReference>
<accession>A0ABT1W3W8</accession>
<dbReference type="RefSeq" id="WP_422863007.1">
    <property type="nucleotide sequence ID" value="NZ_JAMSKV010000002.1"/>
</dbReference>
<organism evidence="2 3">
    <name type="scientific">Endosaccharibacter trunci</name>
    <dbReference type="NCBI Taxonomy" id="2812733"/>
    <lineage>
        <taxon>Bacteria</taxon>
        <taxon>Pseudomonadati</taxon>
        <taxon>Pseudomonadota</taxon>
        <taxon>Alphaproteobacteria</taxon>
        <taxon>Acetobacterales</taxon>
        <taxon>Acetobacteraceae</taxon>
        <taxon>Endosaccharibacter</taxon>
    </lineage>
</organism>
<protein>
    <recommendedName>
        <fullName evidence="4">DUF1440 domain-containing protein</fullName>
    </recommendedName>
</protein>
<feature type="transmembrane region" description="Helical" evidence="1">
    <location>
        <begin position="112"/>
        <end position="133"/>
    </location>
</feature>
<sequence length="172" mass="17611">MNSDVQNETGAAPAAITVPAPAAGALGGLLAGGLVSLCYLALERASGQPSELIRLGRNTATALGSPYRHQDSLPAPDEQIRYQSIHLVLSSLMGAGYAFLRRTPPFRGAVGGALYGASYYAAFWGVVGPRFGLMPSPRRDTAGGIGLKLGLLSGFGLVAAAICNRLAPGEDA</sequence>
<gene>
    <name evidence="2" type="ORF">NFI95_03755</name>
</gene>
<keyword evidence="1" id="KW-1133">Transmembrane helix</keyword>
<comment type="caution">
    <text evidence="2">The sequence shown here is derived from an EMBL/GenBank/DDBJ whole genome shotgun (WGS) entry which is preliminary data.</text>
</comment>
<name>A0ABT1W3W8_9PROT</name>
<keyword evidence="1" id="KW-0472">Membrane</keyword>
<keyword evidence="1" id="KW-0812">Transmembrane</keyword>
<evidence type="ECO:0000256" key="1">
    <source>
        <dbReference type="SAM" id="Phobius"/>
    </source>
</evidence>
<reference evidence="2 3" key="1">
    <citation type="submission" date="2022-06" db="EMBL/GenBank/DDBJ databases">
        <title>Endosaccharibacter gen. nov., sp. nov., endophytic bacteria isolated from sugarcane.</title>
        <authorList>
            <person name="Pitiwittayakul N."/>
            <person name="Yukphan P."/>
            <person name="Charoenyingcharoen P."/>
            <person name="Tanasupawat S."/>
        </authorList>
    </citation>
    <scope>NUCLEOTIDE SEQUENCE [LARGE SCALE GENOMIC DNA]</scope>
    <source>
        <strain evidence="2 3">KSS8</strain>
    </source>
</reference>
<feature type="transmembrane region" description="Helical" evidence="1">
    <location>
        <begin position="145"/>
        <end position="167"/>
    </location>
</feature>
<keyword evidence="3" id="KW-1185">Reference proteome</keyword>
<evidence type="ECO:0000313" key="2">
    <source>
        <dbReference type="EMBL" id="MCQ8277564.1"/>
    </source>
</evidence>
<evidence type="ECO:0008006" key="4">
    <source>
        <dbReference type="Google" id="ProtNLM"/>
    </source>
</evidence>
<feature type="transmembrane region" description="Helical" evidence="1">
    <location>
        <begin position="20"/>
        <end position="42"/>
    </location>
</feature>
<proteinExistence type="predicted"/>
<evidence type="ECO:0000313" key="3">
    <source>
        <dbReference type="Proteomes" id="UP001524587"/>
    </source>
</evidence>